<name>A0A3Q9FYK0_STRLT</name>
<dbReference type="SUPFAM" id="SSF88659">
    <property type="entry name" value="Sigma3 and sigma4 domains of RNA polymerase sigma factors"/>
    <property type="match status" value="1"/>
</dbReference>
<dbReference type="OrthoDB" id="4332887at2"/>
<dbReference type="Proteomes" id="UP000267900">
    <property type="component" value="Chromosome"/>
</dbReference>
<dbReference type="InterPro" id="IPR013324">
    <property type="entry name" value="RNA_pol_sigma_r3/r4-like"/>
</dbReference>
<dbReference type="Gene3D" id="1.10.10.10">
    <property type="entry name" value="Winged helix-like DNA-binding domain superfamily/Winged helix DNA-binding domain"/>
    <property type="match status" value="1"/>
</dbReference>
<dbReference type="Pfam" id="PF04545">
    <property type="entry name" value="Sigma70_r4"/>
    <property type="match status" value="1"/>
</dbReference>
<keyword evidence="4" id="KW-1185">Reference proteome</keyword>
<protein>
    <recommendedName>
        <fullName evidence="2">RNA polymerase sigma-70 region 4 domain-containing protein</fullName>
    </recommendedName>
</protein>
<evidence type="ECO:0000256" key="1">
    <source>
        <dbReference type="SAM" id="Phobius"/>
    </source>
</evidence>
<dbReference type="InterPro" id="IPR036388">
    <property type="entry name" value="WH-like_DNA-bd_sf"/>
</dbReference>
<gene>
    <name evidence="3" type="ORF">EKH77_20205</name>
</gene>
<keyword evidence="1" id="KW-0812">Transmembrane</keyword>
<organism evidence="3 4">
    <name type="scientific">Streptomyces luteoverticillatus</name>
    <name type="common">Streptoverticillium luteoverticillatus</name>
    <dbReference type="NCBI Taxonomy" id="66425"/>
    <lineage>
        <taxon>Bacteria</taxon>
        <taxon>Bacillati</taxon>
        <taxon>Actinomycetota</taxon>
        <taxon>Actinomycetes</taxon>
        <taxon>Kitasatosporales</taxon>
        <taxon>Streptomycetaceae</taxon>
        <taxon>Streptomyces</taxon>
    </lineage>
</organism>
<evidence type="ECO:0000313" key="3">
    <source>
        <dbReference type="EMBL" id="AZQ73225.1"/>
    </source>
</evidence>
<keyword evidence="1" id="KW-0472">Membrane</keyword>
<dbReference type="AlphaFoldDB" id="A0A3Q9FYK0"/>
<dbReference type="InterPro" id="IPR007630">
    <property type="entry name" value="RNA_pol_sigma70_r4"/>
</dbReference>
<keyword evidence="1" id="KW-1133">Transmembrane helix</keyword>
<sequence>MRASSGGARERQDARERRRAREFEAFAGGAGGRLLRTALLLTGDREAAERLLTRALAHTYAAWDGLGGEDPYERTRQELVARYARSGRCHRRGDGDGPLARLTSRERLVVVLRLYEGVAEEQTAAALGVSVERVRAVRAGRPHGGGVSGQDRREAEVRRLLDGPRPAVPAEVVARAAERGRRLVRRRRVVRAVAWAALFLAVVAFGVWAAMAEPWHPPASGTAPPLWGGD</sequence>
<evidence type="ECO:0000259" key="2">
    <source>
        <dbReference type="Pfam" id="PF04545"/>
    </source>
</evidence>
<dbReference type="GO" id="GO:0006352">
    <property type="term" value="P:DNA-templated transcription initiation"/>
    <property type="evidence" value="ECO:0007669"/>
    <property type="project" value="InterPro"/>
</dbReference>
<dbReference type="CDD" id="cd06171">
    <property type="entry name" value="Sigma70_r4"/>
    <property type="match status" value="1"/>
</dbReference>
<proteinExistence type="predicted"/>
<feature type="transmembrane region" description="Helical" evidence="1">
    <location>
        <begin position="189"/>
        <end position="211"/>
    </location>
</feature>
<reference evidence="3 4" key="1">
    <citation type="submission" date="2018-12" db="EMBL/GenBank/DDBJ databases">
        <title>The whole draft genome of Streptomyce luteoverticillatus CGMCC 15060.</title>
        <authorList>
            <person name="Feng Z."/>
            <person name="Chen G."/>
            <person name="Zhang J."/>
            <person name="Zhu H."/>
            <person name="Yu X."/>
            <person name="Zhang W."/>
            <person name="Zhang X."/>
        </authorList>
    </citation>
    <scope>NUCLEOTIDE SEQUENCE [LARGE SCALE GENOMIC DNA]</scope>
    <source>
        <strain evidence="3 4">CGMCC 15060</strain>
    </source>
</reference>
<feature type="domain" description="RNA polymerase sigma-70 region 4" evidence="2">
    <location>
        <begin position="99"/>
        <end position="135"/>
    </location>
</feature>
<dbReference type="EMBL" id="CP034587">
    <property type="protein sequence ID" value="AZQ73225.1"/>
    <property type="molecule type" value="Genomic_DNA"/>
</dbReference>
<dbReference type="GO" id="GO:0003700">
    <property type="term" value="F:DNA-binding transcription factor activity"/>
    <property type="evidence" value="ECO:0007669"/>
    <property type="project" value="InterPro"/>
</dbReference>
<accession>A0A3Q9FYK0</accession>
<dbReference type="RefSeq" id="WP_126915741.1">
    <property type="nucleotide sequence ID" value="NZ_CP034587.1"/>
</dbReference>
<evidence type="ECO:0000313" key="4">
    <source>
        <dbReference type="Proteomes" id="UP000267900"/>
    </source>
</evidence>